<dbReference type="EMBL" id="FUEG01000004">
    <property type="protein sequence ID" value="SJL03422.1"/>
    <property type="molecule type" value="Genomic_DNA"/>
</dbReference>
<dbReference type="NCBIfam" id="TIGR00163">
    <property type="entry name" value="PS_decarb"/>
    <property type="match status" value="1"/>
</dbReference>
<dbReference type="OrthoDB" id="5973539at2759"/>
<dbReference type="STRING" id="47428.A0A284R3W6"/>
<evidence type="ECO:0000256" key="6">
    <source>
        <dbReference type="ARBA" id="ARBA00023098"/>
    </source>
</evidence>
<reference evidence="13" key="1">
    <citation type="journal article" date="2017" name="Nat. Ecol. Evol.">
        <title>Genome expansion and lineage-specific genetic innovations in the forest pathogenic fungi Armillaria.</title>
        <authorList>
            <person name="Sipos G."/>
            <person name="Prasanna A.N."/>
            <person name="Walter M.C."/>
            <person name="O'Connor E."/>
            <person name="Balint B."/>
            <person name="Krizsan K."/>
            <person name="Kiss B."/>
            <person name="Hess J."/>
            <person name="Varga T."/>
            <person name="Slot J."/>
            <person name="Riley R."/>
            <person name="Boka B."/>
            <person name="Rigling D."/>
            <person name="Barry K."/>
            <person name="Lee J."/>
            <person name="Mihaltcheva S."/>
            <person name="LaButti K."/>
            <person name="Lipzen A."/>
            <person name="Waldron R."/>
            <person name="Moloney N.M."/>
            <person name="Sperisen C."/>
            <person name="Kredics L."/>
            <person name="Vagvoelgyi C."/>
            <person name="Patrignani A."/>
            <person name="Fitzpatrick D."/>
            <person name="Nagy I."/>
            <person name="Doyle S."/>
            <person name="Anderson J.B."/>
            <person name="Grigoriev I.V."/>
            <person name="Gueldener U."/>
            <person name="Muensterkoetter M."/>
            <person name="Nagy L.G."/>
        </authorList>
    </citation>
    <scope>NUCLEOTIDE SEQUENCE [LARGE SCALE GENOMIC DNA]</scope>
    <source>
        <strain evidence="13">C18/9</strain>
    </source>
</reference>
<dbReference type="Proteomes" id="UP000219338">
    <property type="component" value="Unassembled WGS sequence"/>
</dbReference>
<dbReference type="OMA" id="SIKWTGG"/>
<keyword evidence="5" id="KW-0210">Decarboxylase</keyword>
<evidence type="ECO:0000256" key="10">
    <source>
        <dbReference type="ARBA" id="ARBA00023317"/>
    </source>
</evidence>
<organism evidence="12 13">
    <name type="scientific">Armillaria ostoyae</name>
    <name type="common">Armillaria root rot fungus</name>
    <dbReference type="NCBI Taxonomy" id="47428"/>
    <lineage>
        <taxon>Eukaryota</taxon>
        <taxon>Fungi</taxon>
        <taxon>Dikarya</taxon>
        <taxon>Basidiomycota</taxon>
        <taxon>Agaricomycotina</taxon>
        <taxon>Agaricomycetes</taxon>
        <taxon>Agaricomycetidae</taxon>
        <taxon>Agaricales</taxon>
        <taxon>Marasmiineae</taxon>
        <taxon>Physalacriaceae</taxon>
        <taxon>Armillaria</taxon>
    </lineage>
</organism>
<name>A0A284R3W6_ARMOS</name>
<evidence type="ECO:0000256" key="4">
    <source>
        <dbReference type="ARBA" id="ARBA00022516"/>
    </source>
</evidence>
<keyword evidence="4" id="KW-0444">Lipid biosynthesis</keyword>
<dbReference type="AlphaFoldDB" id="A0A284R3W6"/>
<dbReference type="GO" id="GO:0004609">
    <property type="term" value="F:phosphatidylserine decarboxylase activity"/>
    <property type="evidence" value="ECO:0007669"/>
    <property type="project" value="UniProtKB-EC"/>
</dbReference>
<keyword evidence="6" id="KW-0443">Lipid metabolism</keyword>
<keyword evidence="13" id="KW-1185">Reference proteome</keyword>
<evidence type="ECO:0000256" key="3">
    <source>
        <dbReference type="ARBA" id="ARBA00012243"/>
    </source>
</evidence>
<evidence type="ECO:0000313" key="12">
    <source>
        <dbReference type="EMBL" id="SJL03422.1"/>
    </source>
</evidence>
<evidence type="ECO:0000256" key="8">
    <source>
        <dbReference type="ARBA" id="ARBA00023239"/>
    </source>
</evidence>
<dbReference type="GO" id="GO:0006646">
    <property type="term" value="P:phosphatidylethanolamine biosynthetic process"/>
    <property type="evidence" value="ECO:0007669"/>
    <property type="project" value="UniProtKB-UniPathway"/>
</dbReference>
<keyword evidence="10" id="KW-0670">Pyruvate</keyword>
<dbReference type="PANTHER" id="PTHR10067:SF17">
    <property type="entry name" value="PHOSPHATIDYLSERINE DECARBOXYLASE PROENZYME 2"/>
    <property type="match status" value="1"/>
</dbReference>
<keyword evidence="7" id="KW-0594">Phospholipid biosynthesis</keyword>
<accession>A0A284R3W6</accession>
<evidence type="ECO:0000256" key="7">
    <source>
        <dbReference type="ARBA" id="ARBA00023209"/>
    </source>
</evidence>
<evidence type="ECO:0000256" key="9">
    <source>
        <dbReference type="ARBA" id="ARBA00023264"/>
    </source>
</evidence>
<protein>
    <recommendedName>
        <fullName evidence="3">phosphatidylserine decarboxylase</fullName>
        <ecNumber evidence="3">4.1.1.65</ecNumber>
    </recommendedName>
</protein>
<comment type="pathway">
    <text evidence="11">Phospholipid metabolism; phosphatidylethanolamine biosynthesis.</text>
</comment>
<keyword evidence="9" id="KW-1208">Phospholipid metabolism</keyword>
<dbReference type="InterPro" id="IPR003817">
    <property type="entry name" value="PS_Dcarbxylase"/>
</dbReference>
<comment type="pathway">
    <text evidence="2">Lipid metabolism.</text>
</comment>
<evidence type="ECO:0000256" key="2">
    <source>
        <dbReference type="ARBA" id="ARBA00005189"/>
    </source>
</evidence>
<dbReference type="PANTHER" id="PTHR10067">
    <property type="entry name" value="PHOSPHATIDYLSERINE DECARBOXYLASE"/>
    <property type="match status" value="1"/>
</dbReference>
<evidence type="ECO:0000313" key="13">
    <source>
        <dbReference type="Proteomes" id="UP000219338"/>
    </source>
</evidence>
<proteinExistence type="predicted"/>
<evidence type="ECO:0000256" key="5">
    <source>
        <dbReference type="ARBA" id="ARBA00022793"/>
    </source>
</evidence>
<keyword evidence="8" id="KW-0456">Lyase</keyword>
<comment type="cofactor">
    <cofactor evidence="1">
        <name>pyruvate</name>
        <dbReference type="ChEBI" id="CHEBI:15361"/>
    </cofactor>
</comment>
<evidence type="ECO:0000256" key="11">
    <source>
        <dbReference type="ARBA" id="ARBA00024326"/>
    </source>
</evidence>
<gene>
    <name evidence="12" type="ORF">ARMOST_06777</name>
</gene>
<dbReference type="InterPro" id="IPR033177">
    <property type="entry name" value="PSD-B"/>
</dbReference>
<sequence length="437" mass="48366">MVSCAVPTPTIPNFLKYKLYKSIPHGLPASPVVVVRQLSMADIADKPVETDIQLESFLSTTEDNLALTLEALIDSSVTNAGDVTQGVDMHTMHMFRIPWIHKLIPELEKLAAEYHVGNYVAIRATGERVFESMPIYARIGMHLLFYGKGQILLLGTETVANFLKRLSIKQGRIYDSPQSVASISSFIKTYSLSLKELLEPDIKKYGCFNDFFSRKLKPDARPVQNAQDPLGICSAADCRLVVYQTCDLAREFWVKGRNFTVPELLDVPPTSDTAITFDGSSMAIFRLAPQDYHRFHCPIDGMIDGEPVNIPGQYYTVNPQAVNQPSFDVFTANIRSIIYMTHEPTGKKVAFIAIGALLVGSVIWTYGGDADDKKSVAVKRGEELGCFKYGGSTIVALFERGLLEFDADLIRNSEETVETLVKVGDSVGTSVKESYAH</sequence>
<dbReference type="EC" id="4.1.1.65" evidence="3"/>
<evidence type="ECO:0000256" key="1">
    <source>
        <dbReference type="ARBA" id="ARBA00001928"/>
    </source>
</evidence>
<dbReference type="Pfam" id="PF02666">
    <property type="entry name" value="PS_Dcarbxylase"/>
    <property type="match status" value="1"/>
</dbReference>
<dbReference type="UniPathway" id="UPA00558"/>